<dbReference type="Gene3D" id="1.10.10.60">
    <property type="entry name" value="Homeodomain-like"/>
    <property type="match status" value="1"/>
</dbReference>
<keyword evidence="1" id="KW-1185">Reference proteome</keyword>
<proteinExistence type="predicted"/>
<accession>A0A1I7WA60</accession>
<protein>
    <submittedName>
        <fullName evidence="2">HTH_Tnp_Tc3_1 domain-containing protein</fullName>
    </submittedName>
</protein>
<evidence type="ECO:0000313" key="1">
    <source>
        <dbReference type="Proteomes" id="UP000095283"/>
    </source>
</evidence>
<dbReference type="Proteomes" id="UP000095283">
    <property type="component" value="Unplaced"/>
</dbReference>
<dbReference type="WBParaSite" id="Hba_01546">
    <property type="protein sequence ID" value="Hba_01546"/>
    <property type="gene ID" value="Hba_01546"/>
</dbReference>
<organism evidence="1 2">
    <name type="scientific">Heterorhabditis bacteriophora</name>
    <name type="common">Entomopathogenic nematode worm</name>
    <dbReference type="NCBI Taxonomy" id="37862"/>
    <lineage>
        <taxon>Eukaryota</taxon>
        <taxon>Metazoa</taxon>
        <taxon>Ecdysozoa</taxon>
        <taxon>Nematoda</taxon>
        <taxon>Chromadorea</taxon>
        <taxon>Rhabditida</taxon>
        <taxon>Rhabditina</taxon>
        <taxon>Rhabditomorpha</taxon>
        <taxon>Strongyloidea</taxon>
        <taxon>Heterorhabditidae</taxon>
        <taxon>Heterorhabditis</taxon>
    </lineage>
</organism>
<sequence>MGRASILSLHKRGQIKALSTTGFTVKRIADVVKHSKKRIMNGRLTSLESVGLVTLMLQKLRCGECWTSKCPQLTQRHKDEMLCWAKIFMRCNWEKVRLLRVILSDEKKLNLDGPDGCY</sequence>
<reference evidence="2" key="1">
    <citation type="submission" date="2016-11" db="UniProtKB">
        <authorList>
            <consortium name="WormBaseParasite"/>
        </authorList>
    </citation>
    <scope>IDENTIFICATION</scope>
</reference>
<name>A0A1I7WA60_HETBA</name>
<evidence type="ECO:0000313" key="2">
    <source>
        <dbReference type="WBParaSite" id="Hba_01546"/>
    </source>
</evidence>
<dbReference type="AlphaFoldDB" id="A0A1I7WA60"/>